<feature type="region of interest" description="Disordered" evidence="1">
    <location>
        <begin position="98"/>
        <end position="128"/>
    </location>
</feature>
<evidence type="ECO:0000313" key="3">
    <source>
        <dbReference type="EMBL" id="KAL3121239.1"/>
    </source>
</evidence>
<keyword evidence="2" id="KW-1133">Transmembrane helix</keyword>
<sequence>MKRSPSIQFDHKSADHSLPAPATIAAGESRNSGNRSPHQPPPATALIPMNLSTAGFVPLAPASAAGVPPGRLYPTIAPPGTVAVQSPPDSHFLTLRESLENPPLPPIDQQPFANQSQQQQQQPLHFPPIAPPPYYDHFAGPANGAGGIGVRYLVHGPPQTHEVHSVHAVPSANAGTAGRETVFYYVSSSSSSSAANFHRRPLPRLFSPHPRRLSFTSMAIFTVIAIIIMFFFFKMHSKFNQQFQQRHNAHDNSVALPKQNNGEKQ</sequence>
<evidence type="ECO:0000256" key="2">
    <source>
        <dbReference type="SAM" id="Phobius"/>
    </source>
</evidence>
<comment type="caution">
    <text evidence="3">The sequence shown here is derived from an EMBL/GenBank/DDBJ whole genome shotgun (WGS) entry which is preliminary data.</text>
</comment>
<proteinExistence type="predicted"/>
<dbReference type="AlphaFoldDB" id="A0ABD2M485"/>
<keyword evidence="4" id="KW-1185">Reference proteome</keyword>
<protein>
    <submittedName>
        <fullName evidence="3">Uncharacterized protein</fullName>
    </submittedName>
</protein>
<feature type="region of interest" description="Disordered" evidence="1">
    <location>
        <begin position="1"/>
        <end position="47"/>
    </location>
</feature>
<feature type="transmembrane region" description="Helical" evidence="2">
    <location>
        <begin position="213"/>
        <end position="233"/>
    </location>
</feature>
<evidence type="ECO:0000256" key="1">
    <source>
        <dbReference type="SAM" id="MobiDB-lite"/>
    </source>
</evidence>
<organism evidence="3 4">
    <name type="scientific">Heterodera trifolii</name>
    <dbReference type="NCBI Taxonomy" id="157864"/>
    <lineage>
        <taxon>Eukaryota</taxon>
        <taxon>Metazoa</taxon>
        <taxon>Ecdysozoa</taxon>
        <taxon>Nematoda</taxon>
        <taxon>Chromadorea</taxon>
        <taxon>Rhabditida</taxon>
        <taxon>Tylenchina</taxon>
        <taxon>Tylenchomorpha</taxon>
        <taxon>Tylenchoidea</taxon>
        <taxon>Heteroderidae</taxon>
        <taxon>Heteroderinae</taxon>
        <taxon>Heterodera</taxon>
    </lineage>
</organism>
<gene>
    <name evidence="3" type="ORF">niasHT_000392</name>
</gene>
<keyword evidence="2" id="KW-0472">Membrane</keyword>
<dbReference type="EMBL" id="JBICBT010000192">
    <property type="protein sequence ID" value="KAL3121239.1"/>
    <property type="molecule type" value="Genomic_DNA"/>
</dbReference>
<accession>A0ABD2M485</accession>
<evidence type="ECO:0000313" key="4">
    <source>
        <dbReference type="Proteomes" id="UP001620626"/>
    </source>
</evidence>
<feature type="compositionally biased region" description="Low complexity" evidence="1">
    <location>
        <begin position="109"/>
        <end position="122"/>
    </location>
</feature>
<name>A0ABD2M485_9BILA</name>
<reference evidence="3 4" key="1">
    <citation type="submission" date="2024-10" db="EMBL/GenBank/DDBJ databases">
        <authorList>
            <person name="Kim D."/>
        </authorList>
    </citation>
    <scope>NUCLEOTIDE SEQUENCE [LARGE SCALE GENOMIC DNA]</scope>
    <source>
        <strain evidence="3">BH-2024</strain>
    </source>
</reference>
<dbReference type="Proteomes" id="UP001620626">
    <property type="component" value="Unassembled WGS sequence"/>
</dbReference>
<keyword evidence="2" id="KW-0812">Transmembrane</keyword>